<keyword evidence="4 6" id="KW-1133">Transmembrane helix</keyword>
<keyword evidence="3 6" id="KW-0812">Transmembrane</keyword>
<feature type="transmembrane region" description="Helical" evidence="6">
    <location>
        <begin position="93"/>
        <end position="115"/>
    </location>
</feature>
<dbReference type="EMBL" id="JAGGLL010000024">
    <property type="protein sequence ID" value="MBP2023172.1"/>
    <property type="molecule type" value="Genomic_DNA"/>
</dbReference>
<accession>A0ABS4K5X2</accession>
<sequence length="541" mass="58349">MEEGSKLTQQSAAKGFAVLTASMLLVKVLSLLYVPVLRGILGKTGLGVYYSAYSIFSFVYVLANAGIPVAISKMVAELDALGNYKDSLKTFKIARSMLAVFGLFISLVMFILAGPLSRNLESSGSTLAIQALCPTIFITAVLCSYKGYFQGKSNMTPTAISQVVEQVFNIVFSLLFAYILISFGDSYGAAGGTVGTTLGALAAALYLIYAYNKNKRFNIPKVSNNLEVKRLSNEQIFNRIVAYAVPITIGVALQNSGMIVDLKIVKSRLLVAGYSSNIVEELWGVLSQYNTLVSVPMAIIGSLSISILTIISRHNAIKDKKALKSSVNSTYRVTYMIAAPCAFGLAALSSQILTLIGYDIQAAPLFTYGPLVIILTGLSLVQTSILQGLGKVKMVTVYSLIGLLGKIVVNYIFVAIPSVNILGAVIGNGIGFLIMVLLSQRLINNTLKIKIKLLKPSIKPIVASVSMWIVTALTYKIFYMIFSVILSGYMLNAICTLISVVVAAIVYIVVLFSIGGVRRKDLNSLPQKLVRLIPRKLLSKI</sequence>
<dbReference type="Pfam" id="PF01554">
    <property type="entry name" value="MatE"/>
    <property type="match status" value="1"/>
</dbReference>
<dbReference type="Pfam" id="PF01943">
    <property type="entry name" value="Polysacc_synt"/>
    <property type="match status" value="1"/>
</dbReference>
<evidence type="ECO:0000313" key="7">
    <source>
        <dbReference type="EMBL" id="MBP2023172.1"/>
    </source>
</evidence>
<name>A0ABS4K5X2_9CLOT</name>
<dbReference type="PIRSF" id="PIRSF038958">
    <property type="entry name" value="PG_synth_SpoVB"/>
    <property type="match status" value="1"/>
</dbReference>
<dbReference type="PANTHER" id="PTHR30250:SF21">
    <property type="entry name" value="LIPID II FLIPPASE MURJ"/>
    <property type="match status" value="1"/>
</dbReference>
<comment type="subcellular location">
    <subcellularLocation>
        <location evidence="1">Cell membrane</location>
        <topology evidence="1">Multi-pass membrane protein</topology>
    </subcellularLocation>
</comment>
<keyword evidence="5 6" id="KW-0472">Membrane</keyword>
<feature type="transmembrane region" description="Helical" evidence="6">
    <location>
        <begin position="460"/>
        <end position="482"/>
    </location>
</feature>
<protein>
    <submittedName>
        <fullName evidence="7">Stage V sporulation protein B</fullName>
    </submittedName>
</protein>
<evidence type="ECO:0000256" key="2">
    <source>
        <dbReference type="ARBA" id="ARBA00022475"/>
    </source>
</evidence>
<dbReference type="CDD" id="cd13124">
    <property type="entry name" value="MATE_SpoVB_like"/>
    <property type="match status" value="1"/>
</dbReference>
<organism evidence="7 8">
    <name type="scientific">Clostridium punense</name>
    <dbReference type="NCBI Taxonomy" id="1054297"/>
    <lineage>
        <taxon>Bacteria</taxon>
        <taxon>Bacillati</taxon>
        <taxon>Bacillota</taxon>
        <taxon>Clostridia</taxon>
        <taxon>Eubacteriales</taxon>
        <taxon>Clostridiaceae</taxon>
        <taxon>Clostridium</taxon>
    </lineage>
</organism>
<feature type="transmembrane region" description="Helical" evidence="6">
    <location>
        <begin position="240"/>
        <end position="260"/>
    </location>
</feature>
<dbReference type="InterPro" id="IPR002528">
    <property type="entry name" value="MATE_fam"/>
</dbReference>
<feature type="transmembrane region" description="Helical" evidence="6">
    <location>
        <begin position="488"/>
        <end position="514"/>
    </location>
</feature>
<feature type="transmembrane region" description="Helical" evidence="6">
    <location>
        <begin position="395"/>
        <end position="413"/>
    </location>
</feature>
<keyword evidence="8" id="KW-1185">Reference proteome</keyword>
<feature type="transmembrane region" description="Helical" evidence="6">
    <location>
        <begin position="189"/>
        <end position="211"/>
    </location>
</feature>
<feature type="transmembrane region" description="Helical" evidence="6">
    <location>
        <begin position="166"/>
        <end position="183"/>
    </location>
</feature>
<dbReference type="RefSeq" id="WP_021284217.1">
    <property type="nucleotide sequence ID" value="NZ_JAGGLL010000024.1"/>
</dbReference>
<proteinExistence type="predicted"/>
<gene>
    <name evidence="7" type="ORF">J2Z44_003007</name>
</gene>
<dbReference type="InterPro" id="IPR050833">
    <property type="entry name" value="Poly_Biosynth_Transport"/>
</dbReference>
<dbReference type="InterPro" id="IPR024923">
    <property type="entry name" value="PG_synth_SpoVB"/>
</dbReference>
<feature type="transmembrane region" description="Helical" evidence="6">
    <location>
        <begin position="12"/>
        <end position="36"/>
    </location>
</feature>
<keyword evidence="2" id="KW-1003">Cell membrane</keyword>
<evidence type="ECO:0000256" key="4">
    <source>
        <dbReference type="ARBA" id="ARBA00022989"/>
    </source>
</evidence>
<dbReference type="InterPro" id="IPR002797">
    <property type="entry name" value="Polysacc_synth"/>
</dbReference>
<feature type="transmembrane region" description="Helical" evidence="6">
    <location>
        <begin position="127"/>
        <end position="145"/>
    </location>
</feature>
<evidence type="ECO:0000313" key="8">
    <source>
        <dbReference type="Proteomes" id="UP001519308"/>
    </source>
</evidence>
<evidence type="ECO:0000256" key="5">
    <source>
        <dbReference type="ARBA" id="ARBA00023136"/>
    </source>
</evidence>
<dbReference type="PANTHER" id="PTHR30250">
    <property type="entry name" value="PST FAMILY PREDICTED COLANIC ACID TRANSPORTER"/>
    <property type="match status" value="1"/>
</dbReference>
<comment type="caution">
    <text evidence="7">The sequence shown here is derived from an EMBL/GenBank/DDBJ whole genome shotgun (WGS) entry which is preliminary data.</text>
</comment>
<feature type="transmembrane region" description="Helical" evidence="6">
    <location>
        <begin position="292"/>
        <end position="312"/>
    </location>
</feature>
<dbReference type="Proteomes" id="UP001519308">
    <property type="component" value="Unassembled WGS sequence"/>
</dbReference>
<reference evidence="7 8" key="1">
    <citation type="submission" date="2021-03" db="EMBL/GenBank/DDBJ databases">
        <title>Genomic Encyclopedia of Type Strains, Phase IV (KMG-IV): sequencing the most valuable type-strain genomes for metagenomic binning, comparative biology and taxonomic classification.</title>
        <authorList>
            <person name="Goeker M."/>
        </authorList>
    </citation>
    <scope>NUCLEOTIDE SEQUENCE [LARGE SCALE GENOMIC DNA]</scope>
    <source>
        <strain evidence="7 8">DSM 28650</strain>
    </source>
</reference>
<evidence type="ECO:0000256" key="1">
    <source>
        <dbReference type="ARBA" id="ARBA00004651"/>
    </source>
</evidence>
<feature type="transmembrane region" description="Helical" evidence="6">
    <location>
        <begin position="48"/>
        <end position="72"/>
    </location>
</feature>
<feature type="transmembrane region" description="Helical" evidence="6">
    <location>
        <begin position="365"/>
        <end position="383"/>
    </location>
</feature>
<feature type="transmembrane region" description="Helical" evidence="6">
    <location>
        <begin position="333"/>
        <end position="353"/>
    </location>
</feature>
<feature type="transmembrane region" description="Helical" evidence="6">
    <location>
        <begin position="419"/>
        <end position="439"/>
    </location>
</feature>
<evidence type="ECO:0000256" key="3">
    <source>
        <dbReference type="ARBA" id="ARBA00022692"/>
    </source>
</evidence>
<evidence type="ECO:0000256" key="6">
    <source>
        <dbReference type="SAM" id="Phobius"/>
    </source>
</evidence>